<reference evidence="6" key="1">
    <citation type="journal article" date="2022" name="bioRxiv">
        <title>Sequencing and chromosome-scale assembly of the giantPleurodeles waltlgenome.</title>
        <authorList>
            <person name="Brown T."/>
            <person name="Elewa A."/>
            <person name="Iarovenko S."/>
            <person name="Subramanian E."/>
            <person name="Araus A.J."/>
            <person name="Petzold A."/>
            <person name="Susuki M."/>
            <person name="Suzuki K.-i.T."/>
            <person name="Hayashi T."/>
            <person name="Toyoda A."/>
            <person name="Oliveira C."/>
            <person name="Osipova E."/>
            <person name="Leigh N.D."/>
            <person name="Simon A."/>
            <person name="Yun M.H."/>
        </authorList>
    </citation>
    <scope>NUCLEOTIDE SEQUENCE</scope>
    <source>
        <strain evidence="6">20211129_DDA</strain>
        <tissue evidence="6">Liver</tissue>
    </source>
</reference>
<evidence type="ECO:0000259" key="3">
    <source>
        <dbReference type="Pfam" id="PF24770"/>
    </source>
</evidence>
<feature type="coiled-coil region" evidence="1">
    <location>
        <begin position="208"/>
        <end position="239"/>
    </location>
</feature>
<dbReference type="EMBL" id="JANPWB010000010">
    <property type="protein sequence ID" value="KAJ1144828.1"/>
    <property type="molecule type" value="Genomic_DNA"/>
</dbReference>
<dbReference type="Pfam" id="PF24798">
    <property type="entry name" value="Ig-CFAP74_4th"/>
    <property type="match status" value="1"/>
</dbReference>
<name>A0AAV7R253_PLEWA</name>
<dbReference type="PANTHER" id="PTHR22538:SF0">
    <property type="entry name" value="CILIA- AND FLAGELLA-ASSOCIATED PROTEIN 74"/>
    <property type="match status" value="1"/>
</dbReference>
<evidence type="ECO:0000259" key="4">
    <source>
        <dbReference type="Pfam" id="PF24778"/>
    </source>
</evidence>
<comment type="caution">
    <text evidence="6">The sequence shown here is derived from an EMBL/GenBank/DDBJ whole genome shotgun (WGS) entry which is preliminary data.</text>
</comment>
<keyword evidence="7" id="KW-1185">Reference proteome</keyword>
<keyword evidence="1" id="KW-0175">Coiled coil</keyword>
<dbReference type="Pfam" id="PF24770">
    <property type="entry name" value="Ig-CFAP74_2"/>
    <property type="match status" value="1"/>
</dbReference>
<feature type="region of interest" description="Disordered" evidence="2">
    <location>
        <begin position="240"/>
        <end position="282"/>
    </location>
</feature>
<feature type="region of interest" description="Disordered" evidence="2">
    <location>
        <begin position="1"/>
        <end position="33"/>
    </location>
</feature>
<evidence type="ECO:0000313" key="6">
    <source>
        <dbReference type="EMBL" id="KAJ1144828.1"/>
    </source>
</evidence>
<dbReference type="Gene3D" id="2.60.40.10">
    <property type="entry name" value="Immunoglobulins"/>
    <property type="match status" value="5"/>
</dbReference>
<evidence type="ECO:0008006" key="8">
    <source>
        <dbReference type="Google" id="ProtNLM"/>
    </source>
</evidence>
<dbReference type="Proteomes" id="UP001066276">
    <property type="component" value="Chromosome 6"/>
</dbReference>
<feature type="region of interest" description="Disordered" evidence="2">
    <location>
        <begin position="709"/>
        <end position="770"/>
    </location>
</feature>
<protein>
    <recommendedName>
        <fullName evidence="8">Cilia- and flagella-associated protein 74</fullName>
    </recommendedName>
</protein>
<feature type="domain" description="CFAP74 second Ig-like" evidence="3">
    <location>
        <begin position="664"/>
        <end position="855"/>
    </location>
</feature>
<gene>
    <name evidence="6" type="ORF">NDU88_011122</name>
</gene>
<dbReference type="InterPro" id="IPR056310">
    <property type="entry name" value="Ig-CFAP74_4th"/>
</dbReference>
<dbReference type="Pfam" id="PF24771">
    <property type="entry name" value="Ig_CFAP74_1st"/>
    <property type="match status" value="1"/>
</dbReference>
<proteinExistence type="predicted"/>
<dbReference type="InterPro" id="IPR013783">
    <property type="entry name" value="Ig-like_fold"/>
</dbReference>
<dbReference type="PANTHER" id="PTHR22538">
    <property type="entry name" value="CILIA- AND FLAGELLA-ASSOCIATED PROTEIN 74"/>
    <property type="match status" value="1"/>
</dbReference>
<evidence type="ECO:0000313" key="7">
    <source>
        <dbReference type="Proteomes" id="UP001066276"/>
    </source>
</evidence>
<sequence length="1692" mass="189188">MQGEKNMPDQWSDESIDESVAVDSDVEFTGDPNLESADTFLLSQQVFKNGSDEQFEEEDVKTESVLETEKESGAVCEIEIDEESESDSSCAISPRTKRKKFTYADRVRTLNLRRNLNQLDAIYREKELTIQKLREELNACRNRIDSLEWQRGSVEQEIEAEKAADNIAAVFRLWATHRRLGTEMENEEGLEWKIKSMLEEHEAELWQIEIEQGKFENLREKLREEETALEQLRIEEAEQRLHKKESADRLERRRQQSDAKKERKVIQEREARHRKAVEDAQRNHEKAVQFLKETMTRIRQKDANEELKSREEMEKRMQAVLTLKNSISSNRDNIRVIQARNNARAKAAKTQEEQAKEAVLAEGGDVTKFLIHQKRQAEFEKKKQEFEDQQKARKIEILSKILQEEAWLEKKKKQQLPSKVLWKSGDKSHGHSKLRAKALAHMEKMCGEHNVAAPEPREWRSLSSLADDDTDEDELVAESLQRLVSENSEEEKGEVLAQPEFPGLWDQEHKPYKVQKDDAEVRPVGRSKAEQEMLAETLEKLRGGIVRKQVASGHEFKGCPFYSKPDVIHFKDFDVGKTYKKKIILTNASYSINFCKMSGVSEHLKDFIVIQFDPPGQLCPGMSCEMAVTFKPMINEDLEGKVMFLAQTGSFAIPVTCTTKKCDLAVDKELIDFGTHVVGETISRTITLMNRGALGTRFKFQALTDARTTPRVATAKPSKEASVAQESERFEMEGNGSSRSLGLSAEEQELPQPSAAGEEKIQGSPGDRFQTCPTEVEEAEAAESKENMESHIEDRDEIKVGEVSEGDIGPFGTVKLHVIFTPIIPGKAVNDFEITFDNPDCRPIPIKVLGISLDVPVWVSKSNIDLKICMYDRLYQDSIVVQSRASTALRLKFDVCKELKHHMELLPRTGYIQAHSSFSVQLKFLPRSSLVEDAGTYFDKETGVLEVPMTISVADQTRPVPFTVHAIVTTSDLEISPAEVDFGYCTIYEAVQATVLLTNKSILPQEFGFVGIPECADIQPNDGFGTILPLETIKIDIIFKAMKAKEYSFDLICKSAINRQFKVLCRAIGVHPPLELSQSIVCFAATSLNDVSTATLFVINGHTSSNEFNHAVARIGKGSIAPVGPTSFEFHVPEEAPVTISPSVGTVLPGKKCLVQVAFQPSLDDHTIREEAIRILCRAADARDALEKVVVEQEILSKDKKEKSSAKKGLKKSPKEKVPDPPVQTAAPPLLPFQPPLPEEIKTDSEEYAEAQASLLRSFSGKFEKFIVPCFVASCGDNGDRENIRNLSYSPYNTLYLELQCPVVAPALVVTSDNGKHNINFGEVATGQRVLKKVAVQNIFHESLDLRFSILNPSGPFQLLNNAGIVDPGNSFVLLISFSPNENKKFFEHLDVYSSKGTLSLSVTGQGLTPSLACSVEGGLLDLGYVLANERAATTFQLNNTSTFMMKYFIKLSSLSEKRQKDQQKLPPFISPQKGTTDCVGTQNYSGLSVFSVTPIEGAIDPGKSQELTVTFSPDHESLYYSDCLLVELVSKEVVHVIRLKGASRNHIMFLEGGDPIDVSVESLTVLPTDDGEPEEMVHPVVLSLQYIQTETERRPAVRELHVGCIRTTQQSGKKAVEFSWEGVAALEPKGFTIDPLKGSVEAGQKKTVRLSWSPPSGYDPNRPLTVTAELTLKGDITEKYCILITAVVVST</sequence>
<feature type="coiled-coil region" evidence="1">
    <location>
        <begin position="116"/>
        <end position="164"/>
    </location>
</feature>
<dbReference type="InterPro" id="IPR056306">
    <property type="entry name" value="Ig-CFAP74_2nd"/>
</dbReference>
<feature type="region of interest" description="Disordered" evidence="2">
    <location>
        <begin position="1201"/>
        <end position="1236"/>
    </location>
</feature>
<feature type="domain" description="CFAP74 fourth Ig-like" evidence="5">
    <location>
        <begin position="975"/>
        <end position="1069"/>
    </location>
</feature>
<accession>A0AAV7R253</accession>
<evidence type="ECO:0000259" key="5">
    <source>
        <dbReference type="Pfam" id="PF24798"/>
    </source>
</evidence>
<dbReference type="Pfam" id="PF24778">
    <property type="entry name" value="Ig-CFAP74_3rd"/>
    <property type="match status" value="1"/>
</dbReference>
<dbReference type="InterPro" id="IPR056307">
    <property type="entry name" value="Ig-CFAP74_3rd"/>
</dbReference>
<feature type="domain" description="CFAP74 third Ig-like" evidence="4">
    <location>
        <begin position="857"/>
        <end position="969"/>
    </location>
</feature>
<organism evidence="6 7">
    <name type="scientific">Pleurodeles waltl</name>
    <name type="common">Iberian ribbed newt</name>
    <dbReference type="NCBI Taxonomy" id="8319"/>
    <lineage>
        <taxon>Eukaryota</taxon>
        <taxon>Metazoa</taxon>
        <taxon>Chordata</taxon>
        <taxon>Craniata</taxon>
        <taxon>Vertebrata</taxon>
        <taxon>Euteleostomi</taxon>
        <taxon>Amphibia</taxon>
        <taxon>Batrachia</taxon>
        <taxon>Caudata</taxon>
        <taxon>Salamandroidea</taxon>
        <taxon>Salamandridae</taxon>
        <taxon>Pleurodelinae</taxon>
        <taxon>Pleurodeles</taxon>
    </lineage>
</organism>
<evidence type="ECO:0000256" key="2">
    <source>
        <dbReference type="SAM" id="MobiDB-lite"/>
    </source>
</evidence>
<evidence type="ECO:0000256" key="1">
    <source>
        <dbReference type="SAM" id="Coils"/>
    </source>
</evidence>